<evidence type="ECO:0000256" key="1">
    <source>
        <dbReference type="SAM" id="MobiDB-lite"/>
    </source>
</evidence>
<protein>
    <submittedName>
        <fullName evidence="2">Uncharacterized protein</fullName>
    </submittedName>
</protein>
<dbReference type="EMBL" id="NMUH01004010">
    <property type="protein sequence ID" value="MQM08008.1"/>
    <property type="molecule type" value="Genomic_DNA"/>
</dbReference>
<feature type="compositionally biased region" description="Basic and acidic residues" evidence="1">
    <location>
        <begin position="1"/>
        <end position="14"/>
    </location>
</feature>
<dbReference type="AlphaFoldDB" id="A0A843WN36"/>
<reference evidence="2" key="1">
    <citation type="submission" date="2017-07" db="EMBL/GenBank/DDBJ databases">
        <title>Taro Niue Genome Assembly and Annotation.</title>
        <authorList>
            <person name="Atibalentja N."/>
            <person name="Keating K."/>
            <person name="Fields C.J."/>
        </authorList>
    </citation>
    <scope>NUCLEOTIDE SEQUENCE</scope>
    <source>
        <strain evidence="2">Niue_2</strain>
        <tissue evidence="2">Leaf</tissue>
    </source>
</reference>
<comment type="caution">
    <text evidence="2">The sequence shown here is derived from an EMBL/GenBank/DDBJ whole genome shotgun (WGS) entry which is preliminary data.</text>
</comment>
<name>A0A843WN36_COLES</name>
<feature type="region of interest" description="Disordered" evidence="1">
    <location>
        <begin position="1"/>
        <end position="45"/>
    </location>
</feature>
<evidence type="ECO:0000313" key="2">
    <source>
        <dbReference type="EMBL" id="MQM08008.1"/>
    </source>
</evidence>
<proteinExistence type="predicted"/>
<feature type="compositionally biased region" description="Acidic residues" evidence="1">
    <location>
        <begin position="15"/>
        <end position="30"/>
    </location>
</feature>
<keyword evidence="3" id="KW-1185">Reference proteome</keyword>
<dbReference type="Proteomes" id="UP000652761">
    <property type="component" value="Unassembled WGS sequence"/>
</dbReference>
<organism evidence="2 3">
    <name type="scientific">Colocasia esculenta</name>
    <name type="common">Wild taro</name>
    <name type="synonym">Arum esculentum</name>
    <dbReference type="NCBI Taxonomy" id="4460"/>
    <lineage>
        <taxon>Eukaryota</taxon>
        <taxon>Viridiplantae</taxon>
        <taxon>Streptophyta</taxon>
        <taxon>Embryophyta</taxon>
        <taxon>Tracheophyta</taxon>
        <taxon>Spermatophyta</taxon>
        <taxon>Magnoliopsida</taxon>
        <taxon>Liliopsida</taxon>
        <taxon>Araceae</taxon>
        <taxon>Aroideae</taxon>
        <taxon>Colocasieae</taxon>
        <taxon>Colocasia</taxon>
    </lineage>
</organism>
<accession>A0A843WN36</accession>
<evidence type="ECO:0000313" key="3">
    <source>
        <dbReference type="Proteomes" id="UP000652761"/>
    </source>
</evidence>
<sequence>MNRCEGVIEGRSDGPEEEGPLEEAPAEEDAGGTSTEDKSGGIMVEEVRDEEVWEEKGAGEEMVLERGCLKVVGAGGAVDEVGGEGGDRVGRVERTEGSGATIPLEVKHPLPTLLAQISQQQPLLQCAHSQHELVLVALLGFQTKALMVALPLATALQ</sequence>
<gene>
    <name evidence="2" type="ORF">Taro_040859</name>
</gene>